<feature type="region of interest" description="Disordered" evidence="4">
    <location>
        <begin position="95"/>
        <end position="149"/>
    </location>
</feature>
<dbReference type="GO" id="GO:0005829">
    <property type="term" value="C:cytosol"/>
    <property type="evidence" value="ECO:0007669"/>
    <property type="project" value="TreeGrafter"/>
</dbReference>
<dbReference type="Gene3D" id="3.40.50.720">
    <property type="entry name" value="NAD(P)-binding Rossmann-like Domain"/>
    <property type="match status" value="2"/>
</dbReference>
<evidence type="ECO:0008006" key="9">
    <source>
        <dbReference type="Google" id="ProtNLM"/>
    </source>
</evidence>
<gene>
    <name evidence="7" type="ORF">ZIOFF_011857</name>
</gene>
<dbReference type="InterPro" id="IPR036291">
    <property type="entry name" value="NAD(P)-bd_dom_sf"/>
</dbReference>
<accession>A0A8J5HJV0</accession>
<dbReference type="Pfam" id="PF00389">
    <property type="entry name" value="2-Hacid_dh"/>
    <property type="match status" value="1"/>
</dbReference>
<dbReference type="Pfam" id="PF02826">
    <property type="entry name" value="2-Hacid_dh_C"/>
    <property type="match status" value="1"/>
</dbReference>
<feature type="compositionally biased region" description="Polar residues" evidence="4">
    <location>
        <begin position="113"/>
        <end position="122"/>
    </location>
</feature>
<evidence type="ECO:0000259" key="6">
    <source>
        <dbReference type="Pfam" id="PF02826"/>
    </source>
</evidence>
<feature type="domain" description="D-isomer specific 2-hydroxyacid dehydrogenase NAD-binding" evidence="6">
    <location>
        <begin position="403"/>
        <end position="575"/>
    </location>
</feature>
<dbReference type="SUPFAM" id="SSF51735">
    <property type="entry name" value="NAD(P)-binding Rossmann-fold domains"/>
    <property type="match status" value="1"/>
</dbReference>
<dbReference type="GO" id="GO:0030267">
    <property type="term" value="F:glyoxylate reductase (NADPH) activity"/>
    <property type="evidence" value="ECO:0007669"/>
    <property type="project" value="TreeGrafter"/>
</dbReference>
<evidence type="ECO:0000259" key="5">
    <source>
        <dbReference type="Pfam" id="PF00389"/>
    </source>
</evidence>
<evidence type="ECO:0000256" key="1">
    <source>
        <dbReference type="ARBA" id="ARBA00022857"/>
    </source>
</evidence>
<evidence type="ECO:0000256" key="2">
    <source>
        <dbReference type="ARBA" id="ARBA00023002"/>
    </source>
</evidence>
<dbReference type="InterPro" id="IPR050223">
    <property type="entry name" value="D-isomer_2-hydroxyacid_DH"/>
</dbReference>
<dbReference type="GO" id="GO:0016618">
    <property type="term" value="F:hydroxypyruvate reductase [NAD(P)H] activity"/>
    <property type="evidence" value="ECO:0007669"/>
    <property type="project" value="TreeGrafter"/>
</dbReference>
<feature type="region of interest" description="Disordered" evidence="4">
    <location>
        <begin position="13"/>
        <end position="45"/>
    </location>
</feature>
<sequence length="610" mass="66636">MCRALVVDGAPTPSLAEQSSLRAPPRRRRLITTGSSNNERDLAASSDGEVEAAALHAVKPLYAVRVRWHGKAKDLRDIQRKILWISVSEKDIQEEEEYSLSTSEDTEEKSNATDENSTASQDSAEEATVGRSEDGHNDQHRAVDKTHDSVVKSPKANVFLLRDFRVDQSFTVRIPGFPVEFGFSRRFDGILGWNSQCWFMCCEVDSMQTWFQCYIGVLIGLLSVSFRVPHCFLLLIEFIGPWICSVQGSCRVCLAVKGIEMNMDWFLMLRSGLVSWFSGLPGILTASLMATDPGRLPQVLILGPKQGLGRAFSAGFHFIKPWESTMPLNLFLAAHAAAVRAVISTALVAVDAPLIRALPSLGFVFTTSVGVDHIDLVECARRGIAVANAGAIFSRDVADYAVGLLVDVLLHVSASYRYVLRGLWPVAGDFPPRCKLGGKRVGIVGLGSIGSEIAKRLEAFGCSISYFSRNKKPLFPYTYFPTVGDLAAESDVLVIACALTEETHHIIDKDVMLALGKDGIIINVGRGPLVNEAELVKHLIQGKIGGAGLDVFEHEPAVPEELFRMDNVVLSSHQAVLTIESTNDLVELAMANLEAFFSNRPLLTPVHGTT</sequence>
<dbReference type="CDD" id="cd12156">
    <property type="entry name" value="HPPR"/>
    <property type="match status" value="1"/>
</dbReference>
<dbReference type="EMBL" id="JACMSC010000003">
    <property type="protein sequence ID" value="KAG6529644.1"/>
    <property type="molecule type" value="Genomic_DNA"/>
</dbReference>
<evidence type="ECO:0000313" key="7">
    <source>
        <dbReference type="EMBL" id="KAG6529644.1"/>
    </source>
</evidence>
<dbReference type="InterPro" id="IPR006140">
    <property type="entry name" value="D-isomer_DH_NAD-bd"/>
</dbReference>
<evidence type="ECO:0000313" key="8">
    <source>
        <dbReference type="Proteomes" id="UP000734854"/>
    </source>
</evidence>
<proteinExistence type="predicted"/>
<dbReference type="PANTHER" id="PTHR10996:SF179">
    <property type="entry name" value="D-ISOMER SPECIFIC 2-HYDROXYACID DEHYDROGENASE FAMILY PROTEIN-RELATED"/>
    <property type="match status" value="1"/>
</dbReference>
<reference evidence="7 8" key="1">
    <citation type="submission" date="2020-08" db="EMBL/GenBank/DDBJ databases">
        <title>Plant Genome Project.</title>
        <authorList>
            <person name="Zhang R.-G."/>
        </authorList>
    </citation>
    <scope>NUCLEOTIDE SEQUENCE [LARGE SCALE GENOMIC DNA]</scope>
    <source>
        <tissue evidence="7">Rhizome</tissue>
    </source>
</reference>
<dbReference type="PANTHER" id="PTHR10996">
    <property type="entry name" value="2-HYDROXYACID DEHYDROGENASE-RELATED"/>
    <property type="match status" value="1"/>
</dbReference>
<keyword evidence="2" id="KW-0560">Oxidoreductase</keyword>
<name>A0A8J5HJV0_ZINOF</name>
<dbReference type="InterPro" id="IPR029752">
    <property type="entry name" value="D-isomer_DH_CS1"/>
</dbReference>
<protein>
    <recommendedName>
        <fullName evidence="9">Glyoxylate/hydroxypyruvate reductase HPR3</fullName>
    </recommendedName>
</protein>
<dbReference type="SUPFAM" id="SSF52283">
    <property type="entry name" value="Formate/glycerate dehydrogenase catalytic domain-like"/>
    <property type="match status" value="1"/>
</dbReference>
<feature type="compositionally biased region" description="Basic and acidic residues" evidence="4">
    <location>
        <begin position="131"/>
        <end position="149"/>
    </location>
</feature>
<evidence type="ECO:0000256" key="3">
    <source>
        <dbReference type="ARBA" id="ARBA00023027"/>
    </source>
</evidence>
<keyword evidence="3" id="KW-0520">NAD</keyword>
<comment type="caution">
    <text evidence="7">The sequence shown here is derived from an EMBL/GenBank/DDBJ whole genome shotgun (WGS) entry which is preliminary data.</text>
</comment>
<dbReference type="PROSITE" id="PS00065">
    <property type="entry name" value="D_2_HYDROXYACID_DH_1"/>
    <property type="match status" value="1"/>
</dbReference>
<organism evidence="7 8">
    <name type="scientific">Zingiber officinale</name>
    <name type="common">Ginger</name>
    <name type="synonym">Amomum zingiber</name>
    <dbReference type="NCBI Taxonomy" id="94328"/>
    <lineage>
        <taxon>Eukaryota</taxon>
        <taxon>Viridiplantae</taxon>
        <taxon>Streptophyta</taxon>
        <taxon>Embryophyta</taxon>
        <taxon>Tracheophyta</taxon>
        <taxon>Spermatophyta</taxon>
        <taxon>Magnoliopsida</taxon>
        <taxon>Liliopsida</taxon>
        <taxon>Zingiberales</taxon>
        <taxon>Zingiberaceae</taxon>
        <taxon>Zingiber</taxon>
    </lineage>
</organism>
<keyword evidence="1" id="KW-0521">NADP</keyword>
<feature type="domain" description="D-isomer specific 2-hydroxyacid dehydrogenase catalytic" evidence="5">
    <location>
        <begin position="332"/>
        <end position="606"/>
    </location>
</feature>
<evidence type="ECO:0000256" key="4">
    <source>
        <dbReference type="SAM" id="MobiDB-lite"/>
    </source>
</evidence>
<dbReference type="Proteomes" id="UP000734854">
    <property type="component" value="Unassembled WGS sequence"/>
</dbReference>
<dbReference type="InterPro" id="IPR006139">
    <property type="entry name" value="D-isomer_2_OHA_DH_cat_dom"/>
</dbReference>
<dbReference type="GO" id="GO:0051287">
    <property type="term" value="F:NAD binding"/>
    <property type="evidence" value="ECO:0007669"/>
    <property type="project" value="InterPro"/>
</dbReference>
<dbReference type="FunFam" id="3.40.50.720:FF:000213">
    <property type="entry name" value="Putative 2-hydroxyacid dehydrogenase"/>
    <property type="match status" value="1"/>
</dbReference>
<dbReference type="AlphaFoldDB" id="A0A8J5HJV0"/>
<keyword evidence="8" id="KW-1185">Reference proteome</keyword>